<keyword evidence="4" id="KW-0500">Molybdenum</keyword>
<dbReference type="InterPro" id="IPR050612">
    <property type="entry name" value="Prok_Mopterin_Oxidored"/>
</dbReference>
<evidence type="ECO:0000259" key="10">
    <source>
        <dbReference type="PROSITE" id="PS51669"/>
    </source>
</evidence>
<name>A0A943YVB3_9ACTN</name>
<dbReference type="PANTHER" id="PTHR43742:SF9">
    <property type="entry name" value="TETRATHIONATE REDUCTASE SUBUNIT A"/>
    <property type="match status" value="1"/>
</dbReference>
<keyword evidence="6" id="KW-0732">Signal</keyword>
<dbReference type="GO" id="GO:0051539">
    <property type="term" value="F:4 iron, 4 sulfur cluster binding"/>
    <property type="evidence" value="ECO:0007669"/>
    <property type="project" value="UniProtKB-KW"/>
</dbReference>
<organism evidence="11 12">
    <name type="scientific">Slackia piriformis</name>
    <dbReference type="NCBI Taxonomy" id="626934"/>
    <lineage>
        <taxon>Bacteria</taxon>
        <taxon>Bacillati</taxon>
        <taxon>Actinomycetota</taxon>
        <taxon>Coriobacteriia</taxon>
        <taxon>Eggerthellales</taxon>
        <taxon>Eggerthellaceae</taxon>
        <taxon>Slackia</taxon>
    </lineage>
</organism>
<evidence type="ECO:0000256" key="3">
    <source>
        <dbReference type="ARBA" id="ARBA00022485"/>
    </source>
</evidence>
<keyword evidence="3" id="KW-0004">4Fe-4S</keyword>
<evidence type="ECO:0000256" key="7">
    <source>
        <dbReference type="ARBA" id="ARBA00023002"/>
    </source>
</evidence>
<keyword evidence="5" id="KW-0479">Metal-binding</keyword>
<evidence type="ECO:0000256" key="4">
    <source>
        <dbReference type="ARBA" id="ARBA00022505"/>
    </source>
</evidence>
<dbReference type="InterPro" id="IPR006963">
    <property type="entry name" value="Mopterin_OxRdtase_4Fe-4S_dom"/>
</dbReference>
<dbReference type="InterPro" id="IPR009010">
    <property type="entry name" value="Asp_de-COase-like_dom_sf"/>
</dbReference>
<dbReference type="Gene3D" id="2.40.40.20">
    <property type="match status" value="1"/>
</dbReference>
<dbReference type="GO" id="GO:0046872">
    <property type="term" value="F:metal ion binding"/>
    <property type="evidence" value="ECO:0007669"/>
    <property type="project" value="UniProtKB-KW"/>
</dbReference>
<dbReference type="GO" id="GO:0043546">
    <property type="term" value="F:molybdopterin cofactor binding"/>
    <property type="evidence" value="ECO:0007669"/>
    <property type="project" value="InterPro"/>
</dbReference>
<reference evidence="11" key="1">
    <citation type="submission" date="2021-02" db="EMBL/GenBank/DDBJ databases">
        <title>Infant gut strain persistence is associated with maternal origin, phylogeny, and functional potential including surface adhesion and iron acquisition.</title>
        <authorList>
            <person name="Lou Y.C."/>
        </authorList>
    </citation>
    <scope>NUCLEOTIDE SEQUENCE</scope>
    <source>
        <strain evidence="11">L2_039_000G1_dasL2_039_000G1_concoct_11</strain>
    </source>
</reference>
<evidence type="ECO:0000313" key="12">
    <source>
        <dbReference type="Proteomes" id="UP000727506"/>
    </source>
</evidence>
<dbReference type="Pfam" id="PF00384">
    <property type="entry name" value="Molybdopterin"/>
    <property type="match status" value="1"/>
</dbReference>
<dbReference type="InterPro" id="IPR006655">
    <property type="entry name" value="Mopterin_OxRdtase_prok_CS"/>
</dbReference>
<dbReference type="PANTHER" id="PTHR43742">
    <property type="entry name" value="TRIMETHYLAMINE-N-OXIDE REDUCTASE"/>
    <property type="match status" value="1"/>
</dbReference>
<evidence type="ECO:0000256" key="8">
    <source>
        <dbReference type="ARBA" id="ARBA00023004"/>
    </source>
</evidence>
<evidence type="ECO:0000256" key="1">
    <source>
        <dbReference type="ARBA" id="ARBA00001942"/>
    </source>
</evidence>
<dbReference type="Gene3D" id="3.40.228.10">
    <property type="entry name" value="Dimethylsulfoxide Reductase, domain 2"/>
    <property type="match status" value="1"/>
</dbReference>
<dbReference type="Proteomes" id="UP000727506">
    <property type="component" value="Unassembled WGS sequence"/>
</dbReference>
<keyword evidence="8" id="KW-0408">Iron</keyword>
<dbReference type="InterPro" id="IPR006311">
    <property type="entry name" value="TAT_signal"/>
</dbReference>
<evidence type="ECO:0000256" key="2">
    <source>
        <dbReference type="ARBA" id="ARBA00010312"/>
    </source>
</evidence>
<dbReference type="PROSITE" id="PS51669">
    <property type="entry name" value="4FE4S_MOW_BIS_MGD"/>
    <property type="match status" value="1"/>
</dbReference>
<dbReference type="SUPFAM" id="SSF50692">
    <property type="entry name" value="ADC-like"/>
    <property type="match status" value="1"/>
</dbReference>
<keyword evidence="7" id="KW-0560">Oxidoreductase</keyword>
<keyword evidence="9" id="KW-0411">Iron-sulfur</keyword>
<evidence type="ECO:0000256" key="5">
    <source>
        <dbReference type="ARBA" id="ARBA00022723"/>
    </source>
</evidence>
<gene>
    <name evidence="11" type="ORF">KH142_03585</name>
</gene>
<comment type="similarity">
    <text evidence="2">Belongs to the prokaryotic molybdopterin-containing oxidoreductase family.</text>
</comment>
<dbReference type="Pfam" id="PF01568">
    <property type="entry name" value="Molydop_binding"/>
    <property type="match status" value="1"/>
</dbReference>
<dbReference type="Gene3D" id="2.20.25.90">
    <property type="entry name" value="ADC-like domains"/>
    <property type="match status" value="1"/>
</dbReference>
<dbReference type="GO" id="GO:0016491">
    <property type="term" value="F:oxidoreductase activity"/>
    <property type="evidence" value="ECO:0007669"/>
    <property type="project" value="UniProtKB-KW"/>
</dbReference>
<evidence type="ECO:0000313" key="11">
    <source>
        <dbReference type="EMBL" id="MBS6940560.1"/>
    </source>
</evidence>
<dbReference type="InterPro" id="IPR006657">
    <property type="entry name" value="MoPterin_dinucl-bd_dom"/>
</dbReference>
<protein>
    <submittedName>
        <fullName evidence="11">Molybdopterin-dependent oxidoreductase</fullName>
    </submittedName>
</protein>
<dbReference type="Gene3D" id="3.40.50.740">
    <property type="match status" value="1"/>
</dbReference>
<comment type="cofactor">
    <cofactor evidence="1">
        <name>Mo-bis(molybdopterin guanine dinucleotide)</name>
        <dbReference type="ChEBI" id="CHEBI:60539"/>
    </cofactor>
</comment>
<dbReference type="Pfam" id="PF04879">
    <property type="entry name" value="Molybdop_Fe4S4"/>
    <property type="match status" value="1"/>
</dbReference>
<dbReference type="AlphaFoldDB" id="A0A943YVB3"/>
<dbReference type="SUPFAM" id="SSF53706">
    <property type="entry name" value="Formate dehydrogenase/DMSO reductase, domains 1-3"/>
    <property type="match status" value="1"/>
</dbReference>
<dbReference type="InterPro" id="IPR019546">
    <property type="entry name" value="TAT_signal_bac_arc"/>
</dbReference>
<dbReference type="NCBIfam" id="TIGR01409">
    <property type="entry name" value="TAT_signal_seq"/>
    <property type="match status" value="1"/>
</dbReference>
<feature type="domain" description="4Fe-4S Mo/W bis-MGD-type" evidence="10">
    <location>
        <begin position="44"/>
        <end position="103"/>
    </location>
</feature>
<sequence length="734" mass="78793">MSENAITRRSFLAGSAGVAALAAAGGYMSFGAWEQACADEPVADQGSWSAYTMCNACSSKCGYKAYVKDGRLSKLIPSEHDASAQGKICARGYGYPAIVYSEDRLTDPLKKNDKGEFEAISWEQAFQEIGDKVKAIVGESGPEALALVQDPRPSGAYYTKRFLDALGSPNYYTHGAACNLSKASGYTEVLGAGDFSADTDNTKMIMYIGRSVADAIKPAHLQGLQKARENGAKVVMVDPRCNNSTVFADEWLPINPGTDLAFVLAMSHVLIRDGLYDKAYVAENTVGFDEFAAGVSDYTPGWAEEICGIPAADIERLAVEFAQAAPAACIDAGWRGGFGNQYANSGETARAIACFNTLLGCWNQKGGALFTPSVSAGKLDEEKFPPVPKPEGKKAGSEEYPLASAGMGVNVYAASLAKEGKMRGMFFYNSNMVAGYSNPVYLQECLEALDLCVVVDIQMSETALCADYVLPECSYLERLEVPAFNGGLVPSVSLRDKVLDVIHPNTKPCDEIFKGLAEACGVGEYFDFTIEELADAQLQSVGLSLDALRRVGTVEFPEKAFVYGTTPKWKTPSEKIQFTSEKCAAAGYTAAPTWVAPAAMPAGGSQFRMITGKQAIHSHTMTANCKPLMAITQDYDLTRIWMNAERAAQLGIADGDEVEVSNELHTGRCRVKVTQRMNPTAIFLPPAYGCTSEEQHTAYGVGLRSTDYTAYQLEAGYGSTMAHEVLVTVKKVGA</sequence>
<dbReference type="PROSITE" id="PS00490">
    <property type="entry name" value="MOLYBDOPTERIN_PROK_2"/>
    <property type="match status" value="1"/>
</dbReference>
<dbReference type="Gene3D" id="3.30.2070.10">
    <property type="entry name" value="Formate dehydrogenase/DMSO reductase"/>
    <property type="match status" value="1"/>
</dbReference>
<comment type="caution">
    <text evidence="11">The sequence shown here is derived from an EMBL/GenBank/DDBJ whole genome shotgun (WGS) entry which is preliminary data.</text>
</comment>
<dbReference type="EMBL" id="JAGZSV010000042">
    <property type="protein sequence ID" value="MBS6940560.1"/>
    <property type="molecule type" value="Genomic_DNA"/>
</dbReference>
<evidence type="ECO:0000256" key="6">
    <source>
        <dbReference type="ARBA" id="ARBA00022729"/>
    </source>
</evidence>
<dbReference type="SMART" id="SM00926">
    <property type="entry name" value="Molybdop_Fe4S4"/>
    <property type="match status" value="1"/>
</dbReference>
<dbReference type="InterPro" id="IPR006656">
    <property type="entry name" value="Mopterin_OxRdtase"/>
</dbReference>
<accession>A0A943YVB3</accession>
<proteinExistence type="inferred from homology"/>
<evidence type="ECO:0000256" key="9">
    <source>
        <dbReference type="ARBA" id="ARBA00023014"/>
    </source>
</evidence>
<dbReference type="PROSITE" id="PS51318">
    <property type="entry name" value="TAT"/>
    <property type="match status" value="1"/>
</dbReference>